<evidence type="ECO:0000313" key="2">
    <source>
        <dbReference type="Proteomes" id="UP000009175"/>
    </source>
</evidence>
<dbReference type="HOGENOM" id="CLU_113316_0_0_6"/>
<keyword evidence="2" id="KW-1185">Reference proteome</keyword>
<evidence type="ECO:0000313" key="1">
    <source>
        <dbReference type="EMBL" id="ABM00756.1"/>
    </source>
</evidence>
<dbReference type="InterPro" id="IPR005619">
    <property type="entry name" value="Uncharacterised_YajG"/>
</dbReference>
<dbReference type="Pfam" id="PF03923">
    <property type="entry name" value="Lipoprotein_16"/>
    <property type="match status" value="1"/>
</dbReference>
<dbReference type="Proteomes" id="UP000009175">
    <property type="component" value="Chromosome"/>
</dbReference>
<reference evidence="1 2" key="1">
    <citation type="submission" date="2006-12" db="EMBL/GenBank/DDBJ databases">
        <title>Complete sequence of Shewanella amazonensis SB2B.</title>
        <authorList>
            <consortium name="US DOE Joint Genome Institute"/>
            <person name="Copeland A."/>
            <person name="Lucas S."/>
            <person name="Lapidus A."/>
            <person name="Barry K."/>
            <person name="Detter J.C."/>
            <person name="Glavina del Rio T."/>
            <person name="Hammon N."/>
            <person name="Israni S."/>
            <person name="Dalin E."/>
            <person name="Tice H."/>
            <person name="Pitluck S."/>
            <person name="Munk A.C."/>
            <person name="Brettin T."/>
            <person name="Bruce D."/>
            <person name="Han C."/>
            <person name="Tapia R."/>
            <person name="Gilna P."/>
            <person name="Schmutz J."/>
            <person name="Larimer F."/>
            <person name="Land M."/>
            <person name="Hauser L."/>
            <person name="Kyrpides N."/>
            <person name="Mikhailova N."/>
            <person name="Fredrickson J."/>
            <person name="Richardson P."/>
        </authorList>
    </citation>
    <scope>NUCLEOTIDE SEQUENCE [LARGE SCALE GENOMIC DNA]</scope>
    <source>
        <strain evidence="2">ATCC BAA-1098 / SB2B</strain>
    </source>
</reference>
<accession>A1S8P9</accession>
<proteinExistence type="predicted"/>
<dbReference type="STRING" id="326297.Sama_2553"/>
<name>A1S8P9_SHEAM</name>
<dbReference type="KEGG" id="saz:Sama_2553"/>
<dbReference type="EMBL" id="CP000507">
    <property type="protein sequence ID" value="ABM00756.1"/>
    <property type="molecule type" value="Genomic_DNA"/>
</dbReference>
<dbReference type="AlphaFoldDB" id="A1S8P9"/>
<dbReference type="OrthoDB" id="6260471at2"/>
<dbReference type="PROSITE" id="PS51257">
    <property type="entry name" value="PROKAR_LIPOPROTEIN"/>
    <property type="match status" value="1"/>
</dbReference>
<gene>
    <name evidence="1" type="ordered locus">Sama_2553</name>
</gene>
<dbReference type="eggNOG" id="COG3056">
    <property type="taxonomic scope" value="Bacteria"/>
</dbReference>
<organism evidence="1 2">
    <name type="scientific">Shewanella amazonensis (strain ATCC BAA-1098 / SB2B)</name>
    <dbReference type="NCBI Taxonomy" id="326297"/>
    <lineage>
        <taxon>Bacteria</taxon>
        <taxon>Pseudomonadati</taxon>
        <taxon>Pseudomonadota</taxon>
        <taxon>Gammaproteobacteria</taxon>
        <taxon>Alteromonadales</taxon>
        <taxon>Shewanellaceae</taxon>
        <taxon>Shewanella</taxon>
    </lineage>
</organism>
<protein>
    <submittedName>
        <fullName evidence="1">Lipoprotein, putative</fullName>
    </submittedName>
</protein>
<sequence>MANKSGILMRLLSRFGSKMKKSLAVLTAILTLSGCAGSPSNYLALSPDVPAITSSANGRIALSTQDARSSNTAVRIIKGDDPAKLMGTGESPAIQLGNLFRQSFSSKGFQLDPAATNILELKLERLQSDINETMLGYEAANEIIISAYARNEQQLFSKRYTARGTMKGPLSLDLATLELEMNKLITQLAGDIVNDPELTQFLMQ</sequence>
<keyword evidence="1" id="KW-0449">Lipoprotein</keyword>